<reference evidence="1" key="1">
    <citation type="submission" date="2022-11" db="EMBL/GenBank/DDBJ databases">
        <title>Genome Resource of Sclerotinia nivalis Strain SnTB1, a Plant Pathogen Isolated from American Ginseng.</title>
        <authorList>
            <person name="Fan S."/>
        </authorList>
    </citation>
    <scope>NUCLEOTIDE SEQUENCE</scope>
    <source>
        <strain evidence="1">SnTB1</strain>
    </source>
</reference>
<organism evidence="1 2">
    <name type="scientific">Sclerotinia nivalis</name>
    <dbReference type="NCBI Taxonomy" id="352851"/>
    <lineage>
        <taxon>Eukaryota</taxon>
        <taxon>Fungi</taxon>
        <taxon>Dikarya</taxon>
        <taxon>Ascomycota</taxon>
        <taxon>Pezizomycotina</taxon>
        <taxon>Leotiomycetes</taxon>
        <taxon>Helotiales</taxon>
        <taxon>Sclerotiniaceae</taxon>
        <taxon>Sclerotinia</taxon>
    </lineage>
</organism>
<name>A0A9X0A9Y8_9HELO</name>
<sequence length="86" mass="9920">MEAPEESRSFTVVKLSRASQYHVDHLVGGSKYNQPAAKRPVRYNLRITQSRKKANLSYNIHMLWTPTPRNPSPHLEILRSRPSAHD</sequence>
<dbReference type="Proteomes" id="UP001152300">
    <property type="component" value="Unassembled WGS sequence"/>
</dbReference>
<accession>A0A9X0A9Y8</accession>
<gene>
    <name evidence="1" type="ORF">OCU04_011911</name>
</gene>
<dbReference type="OrthoDB" id="10460852at2759"/>
<keyword evidence="2" id="KW-1185">Reference proteome</keyword>
<evidence type="ECO:0000313" key="1">
    <source>
        <dbReference type="EMBL" id="KAJ8058926.1"/>
    </source>
</evidence>
<protein>
    <submittedName>
        <fullName evidence="1">Uncharacterized protein</fullName>
    </submittedName>
</protein>
<dbReference type="EMBL" id="JAPEIS010000015">
    <property type="protein sequence ID" value="KAJ8058926.1"/>
    <property type="molecule type" value="Genomic_DNA"/>
</dbReference>
<comment type="caution">
    <text evidence="1">The sequence shown here is derived from an EMBL/GenBank/DDBJ whole genome shotgun (WGS) entry which is preliminary data.</text>
</comment>
<proteinExistence type="predicted"/>
<evidence type="ECO:0000313" key="2">
    <source>
        <dbReference type="Proteomes" id="UP001152300"/>
    </source>
</evidence>
<dbReference type="AlphaFoldDB" id="A0A9X0A9Y8"/>